<feature type="compositionally biased region" description="Low complexity" evidence="1">
    <location>
        <begin position="32"/>
        <end position="42"/>
    </location>
</feature>
<dbReference type="AlphaFoldDB" id="A0A9D4MXP7"/>
<name>A0A9D4MXP7_DREPO</name>
<reference evidence="2" key="1">
    <citation type="journal article" date="2019" name="bioRxiv">
        <title>The Genome of the Zebra Mussel, Dreissena polymorpha: A Resource for Invasive Species Research.</title>
        <authorList>
            <person name="McCartney M.A."/>
            <person name="Auch B."/>
            <person name="Kono T."/>
            <person name="Mallez S."/>
            <person name="Zhang Y."/>
            <person name="Obille A."/>
            <person name="Becker A."/>
            <person name="Abrahante J.E."/>
            <person name="Garbe J."/>
            <person name="Badalamenti J.P."/>
            <person name="Herman A."/>
            <person name="Mangelson H."/>
            <person name="Liachko I."/>
            <person name="Sullivan S."/>
            <person name="Sone E.D."/>
            <person name="Koren S."/>
            <person name="Silverstein K.A.T."/>
            <person name="Beckman K.B."/>
            <person name="Gohl D.M."/>
        </authorList>
    </citation>
    <scope>NUCLEOTIDE SEQUENCE</scope>
    <source>
        <strain evidence="2">Duluth1</strain>
        <tissue evidence="2">Whole animal</tissue>
    </source>
</reference>
<evidence type="ECO:0000313" key="3">
    <source>
        <dbReference type="Proteomes" id="UP000828390"/>
    </source>
</evidence>
<reference evidence="2" key="2">
    <citation type="submission" date="2020-11" db="EMBL/GenBank/DDBJ databases">
        <authorList>
            <person name="McCartney M.A."/>
            <person name="Auch B."/>
            <person name="Kono T."/>
            <person name="Mallez S."/>
            <person name="Becker A."/>
            <person name="Gohl D.M."/>
            <person name="Silverstein K.A.T."/>
            <person name="Koren S."/>
            <person name="Bechman K.B."/>
            <person name="Herman A."/>
            <person name="Abrahante J.E."/>
            <person name="Garbe J."/>
        </authorList>
    </citation>
    <scope>NUCLEOTIDE SEQUENCE</scope>
    <source>
        <strain evidence="2">Duluth1</strain>
        <tissue evidence="2">Whole animal</tissue>
    </source>
</reference>
<feature type="region of interest" description="Disordered" evidence="1">
    <location>
        <begin position="1"/>
        <end position="78"/>
    </location>
</feature>
<dbReference type="EMBL" id="JAIWYP010000001">
    <property type="protein sequence ID" value="KAH3884110.1"/>
    <property type="molecule type" value="Genomic_DNA"/>
</dbReference>
<accession>A0A9D4MXP7</accession>
<gene>
    <name evidence="2" type="ORF">DPMN_008083</name>
</gene>
<protein>
    <submittedName>
        <fullName evidence="2">Uncharacterized protein</fullName>
    </submittedName>
</protein>
<comment type="caution">
    <text evidence="2">The sequence shown here is derived from an EMBL/GenBank/DDBJ whole genome shotgun (WGS) entry which is preliminary data.</text>
</comment>
<evidence type="ECO:0000313" key="2">
    <source>
        <dbReference type="EMBL" id="KAH3884110.1"/>
    </source>
</evidence>
<evidence type="ECO:0000256" key="1">
    <source>
        <dbReference type="SAM" id="MobiDB-lite"/>
    </source>
</evidence>
<feature type="compositionally biased region" description="Pro residues" evidence="1">
    <location>
        <begin position="1"/>
        <end position="11"/>
    </location>
</feature>
<organism evidence="2 3">
    <name type="scientific">Dreissena polymorpha</name>
    <name type="common">Zebra mussel</name>
    <name type="synonym">Mytilus polymorpha</name>
    <dbReference type="NCBI Taxonomy" id="45954"/>
    <lineage>
        <taxon>Eukaryota</taxon>
        <taxon>Metazoa</taxon>
        <taxon>Spiralia</taxon>
        <taxon>Lophotrochozoa</taxon>
        <taxon>Mollusca</taxon>
        <taxon>Bivalvia</taxon>
        <taxon>Autobranchia</taxon>
        <taxon>Heteroconchia</taxon>
        <taxon>Euheterodonta</taxon>
        <taxon>Imparidentia</taxon>
        <taxon>Neoheterodontei</taxon>
        <taxon>Myida</taxon>
        <taxon>Dreissenoidea</taxon>
        <taxon>Dreissenidae</taxon>
        <taxon>Dreissena</taxon>
    </lineage>
</organism>
<proteinExistence type="predicted"/>
<dbReference type="Proteomes" id="UP000828390">
    <property type="component" value="Unassembled WGS sequence"/>
</dbReference>
<keyword evidence="3" id="KW-1185">Reference proteome</keyword>
<sequence>MGSPSMPPDPNDPMMYGIGQRKNSFSGMDHLGPMGPVMGPVMDPIMQQGSPMNHSMPGHMGNMPSSHPGPMKGPQVSIQRAGNPEQFIPEMPAAVPNSFCKQTTSKLCTVHKEKTGRYGRIV</sequence>